<evidence type="ECO:0000313" key="1">
    <source>
        <dbReference type="EMBL" id="QQF81957.1"/>
    </source>
</evidence>
<protein>
    <submittedName>
        <fullName evidence="1">CopG family transcriptional regulator</fullName>
    </submittedName>
</protein>
<dbReference type="Pfam" id="PF19807">
    <property type="entry name" value="DUF6290"/>
    <property type="match status" value="1"/>
</dbReference>
<sequence length="73" mass="8544">MAISIRLNAQDEQLFKSYAKTNNITLSELFRNAVFEKIEDEYDLAVYRESLEEYNKTPMSYSHAEVCKMLGIE</sequence>
<organism evidence="1 2">
    <name type="scientific">Histophilus somni</name>
    <name type="common">Haemophilus somnus</name>
    <dbReference type="NCBI Taxonomy" id="731"/>
    <lineage>
        <taxon>Bacteria</taxon>
        <taxon>Pseudomonadati</taxon>
        <taxon>Pseudomonadota</taxon>
        <taxon>Gammaproteobacteria</taxon>
        <taxon>Pasteurellales</taxon>
        <taxon>Pasteurellaceae</taxon>
        <taxon>Histophilus</taxon>
    </lineage>
</organism>
<keyword evidence="2" id="KW-1185">Reference proteome</keyword>
<dbReference type="InterPro" id="IPR046257">
    <property type="entry name" value="DUF6290"/>
</dbReference>
<dbReference type="Proteomes" id="UP000595373">
    <property type="component" value="Chromosome"/>
</dbReference>
<accession>A0A9Q6Z051</accession>
<reference evidence="1 2" key="1">
    <citation type="submission" date="2020-12" db="EMBL/GenBank/DDBJ databases">
        <title>ASc-MMNZ-VFA-070.</title>
        <authorList>
            <person name="Schryvers A."/>
            <person name="Mostafa Nazari M."/>
            <person name="Farshchi Andisi V."/>
            <person name="Timsit E."/>
            <person name="Walter Morck D."/>
        </authorList>
    </citation>
    <scope>NUCLEOTIDE SEQUENCE [LARGE SCALE GENOMIC DNA]</scope>
    <source>
        <strain evidence="1 2">ASc-MMNZ-VFA-070</strain>
    </source>
</reference>
<dbReference type="NCBIfam" id="NF046040">
    <property type="entry name" value="RelB_antitoxin"/>
    <property type="match status" value="1"/>
</dbReference>
<name>A0A9Q6Z051_HISSO</name>
<dbReference type="RefSeq" id="WP_075294306.1">
    <property type="nucleotide sequence ID" value="NZ_CP018802.1"/>
</dbReference>
<gene>
    <name evidence="1" type="ORF">JFL49_07795</name>
</gene>
<dbReference type="EMBL" id="CP066558">
    <property type="protein sequence ID" value="QQF81957.1"/>
    <property type="molecule type" value="Genomic_DNA"/>
</dbReference>
<proteinExistence type="predicted"/>
<evidence type="ECO:0000313" key="2">
    <source>
        <dbReference type="Proteomes" id="UP000595373"/>
    </source>
</evidence>
<dbReference type="OrthoDB" id="3267617at2"/>
<dbReference type="AlphaFoldDB" id="A0A9Q6Z051"/>